<evidence type="ECO:0000259" key="5">
    <source>
        <dbReference type="Pfam" id="PF02782"/>
    </source>
</evidence>
<dbReference type="EMBL" id="SNYO01000001">
    <property type="protein sequence ID" value="TDQ65931.1"/>
    <property type="molecule type" value="Genomic_DNA"/>
</dbReference>
<dbReference type="PANTHER" id="PTHR43095">
    <property type="entry name" value="SUGAR KINASE"/>
    <property type="match status" value="1"/>
</dbReference>
<dbReference type="GO" id="GO:0016301">
    <property type="term" value="F:kinase activity"/>
    <property type="evidence" value="ECO:0007669"/>
    <property type="project" value="UniProtKB-KW"/>
</dbReference>
<dbReference type="Proteomes" id="UP000295705">
    <property type="component" value="Unassembled WGS sequence"/>
</dbReference>
<dbReference type="InterPro" id="IPR018484">
    <property type="entry name" value="FGGY_N"/>
</dbReference>
<dbReference type="PIRSF" id="PIRSF000538">
    <property type="entry name" value="GlpK"/>
    <property type="match status" value="1"/>
</dbReference>
<gene>
    <name evidence="6" type="ORF">EV188_1011183</name>
</gene>
<protein>
    <submittedName>
        <fullName evidence="6">Sugar (Pentulose or hexulose) kinase</fullName>
    </submittedName>
</protein>
<evidence type="ECO:0000256" key="1">
    <source>
        <dbReference type="ARBA" id="ARBA00009156"/>
    </source>
</evidence>
<dbReference type="Gene3D" id="3.30.420.40">
    <property type="match status" value="2"/>
</dbReference>
<evidence type="ECO:0000313" key="6">
    <source>
        <dbReference type="EMBL" id="TDQ65931.1"/>
    </source>
</evidence>
<feature type="domain" description="Carbohydrate kinase FGGY N-terminal" evidence="4">
    <location>
        <begin position="8"/>
        <end position="245"/>
    </location>
</feature>
<dbReference type="InterPro" id="IPR050406">
    <property type="entry name" value="FGGY_Carb_Kinase"/>
</dbReference>
<evidence type="ECO:0000256" key="2">
    <source>
        <dbReference type="ARBA" id="ARBA00022679"/>
    </source>
</evidence>
<reference evidence="6 7" key="1">
    <citation type="submission" date="2019-03" db="EMBL/GenBank/DDBJ databases">
        <title>Genomic Encyclopedia of Type Strains, Phase IV (KMG-IV): sequencing the most valuable type-strain genomes for metagenomic binning, comparative biology and taxonomic classification.</title>
        <authorList>
            <person name="Goeker M."/>
        </authorList>
    </citation>
    <scope>NUCLEOTIDE SEQUENCE [LARGE SCALE GENOMIC DNA]</scope>
    <source>
        <strain evidence="6 7">DSM 45775</strain>
    </source>
</reference>
<dbReference type="Pfam" id="PF02782">
    <property type="entry name" value="FGGY_C"/>
    <property type="match status" value="1"/>
</dbReference>
<sequence>MTGVRHRLWIGVDLGTSGVRGLAADDTGTVRASAARPLTSTRRGGRHEQDPRTWVEAAVTVLGEIAGHVDPTAVAGIAVDATSGTVVLADGPGPEAAFLGPGVMYDDDRGGAYAERAQEAGAATWDRLGHRIGTTWALPTVLAMLADHPTGHVRHQVDVVTGALVGAAVATDAANALKTGYDAVEGRWPGEVLVGLGLDPDRLPPVVAPGTPLGGLGPRAAVESGLCPGTPVVAGTTDGCAAQFGAGAVAPGAWNAVLGTTLVLKGVAAELLRDPSGAVYCHRGPQAGWWLPGGASSTGARVLGSLLDPGRFDALTASLQEDPPGELPVVYPLAGRGERFPFTVPDAEGFWLDGDAPRPLAELVPACGEREAFAALAEGVAFVERLCFEHVAALGADVSGPRTITGGATRNPWWNQRRADVLGVALRRPRHDDPALGAALLARAGVEAAGGEPDLVAAAAAMVHTAEEIAPRPDSVDPDTALERRYARFRAALVDRGWWAP</sequence>
<name>A0A4R6VRB5_9PSEU</name>
<feature type="domain" description="Carbohydrate kinase FGGY C-terminal" evidence="5">
    <location>
        <begin position="289"/>
        <end position="442"/>
    </location>
</feature>
<dbReference type="Pfam" id="PF00370">
    <property type="entry name" value="FGGY_N"/>
    <property type="match status" value="1"/>
</dbReference>
<dbReference type="InterPro" id="IPR018485">
    <property type="entry name" value="FGGY_C"/>
</dbReference>
<keyword evidence="7" id="KW-1185">Reference proteome</keyword>
<dbReference type="InterPro" id="IPR043129">
    <property type="entry name" value="ATPase_NBD"/>
</dbReference>
<comment type="similarity">
    <text evidence="1">Belongs to the FGGY kinase family.</text>
</comment>
<accession>A0A4R6VRB5</accession>
<evidence type="ECO:0000259" key="4">
    <source>
        <dbReference type="Pfam" id="PF00370"/>
    </source>
</evidence>
<evidence type="ECO:0000256" key="3">
    <source>
        <dbReference type="ARBA" id="ARBA00022777"/>
    </source>
</evidence>
<keyword evidence="2" id="KW-0808">Transferase</keyword>
<comment type="caution">
    <text evidence="6">The sequence shown here is derived from an EMBL/GenBank/DDBJ whole genome shotgun (WGS) entry which is preliminary data.</text>
</comment>
<dbReference type="GO" id="GO:0005975">
    <property type="term" value="P:carbohydrate metabolic process"/>
    <property type="evidence" value="ECO:0007669"/>
    <property type="project" value="InterPro"/>
</dbReference>
<organism evidence="6 7">
    <name type="scientific">Actinomycetospora succinea</name>
    <dbReference type="NCBI Taxonomy" id="663603"/>
    <lineage>
        <taxon>Bacteria</taxon>
        <taxon>Bacillati</taxon>
        <taxon>Actinomycetota</taxon>
        <taxon>Actinomycetes</taxon>
        <taxon>Pseudonocardiales</taxon>
        <taxon>Pseudonocardiaceae</taxon>
        <taxon>Actinomycetospora</taxon>
    </lineage>
</organism>
<dbReference type="InterPro" id="IPR000577">
    <property type="entry name" value="Carb_kinase_FGGY"/>
</dbReference>
<proteinExistence type="inferred from homology"/>
<keyword evidence="3 6" id="KW-0418">Kinase</keyword>
<dbReference type="AlphaFoldDB" id="A0A4R6VRB5"/>
<dbReference type="CDD" id="cd07783">
    <property type="entry name" value="ASKHA_NBD_FGGY_SePSK_AtXK1-like"/>
    <property type="match status" value="1"/>
</dbReference>
<dbReference type="SUPFAM" id="SSF53067">
    <property type="entry name" value="Actin-like ATPase domain"/>
    <property type="match status" value="2"/>
</dbReference>
<evidence type="ECO:0000313" key="7">
    <source>
        <dbReference type="Proteomes" id="UP000295705"/>
    </source>
</evidence>